<accession>A0A4Y1RYH3</accession>
<protein>
    <submittedName>
        <fullName evidence="2">Uncharacterized protein</fullName>
    </submittedName>
</protein>
<dbReference type="EMBL" id="AP019304">
    <property type="protein sequence ID" value="BBH09470.1"/>
    <property type="molecule type" value="Genomic_DNA"/>
</dbReference>
<reference evidence="2" key="1">
    <citation type="journal article" date="2019" name="Science">
        <title>Mutation of a bHLH transcription factor allowed almond domestication.</title>
        <authorList>
            <person name="Sanchez-Perez R."/>
            <person name="Pavan S."/>
            <person name="Mazzeo R."/>
            <person name="Moldovan C."/>
            <person name="Aiese Cigliano R."/>
            <person name="Del Cueto J."/>
            <person name="Ricciardi F."/>
            <person name="Lotti C."/>
            <person name="Ricciardi L."/>
            <person name="Dicenta F."/>
            <person name="Lopez-Marques R.L."/>
            <person name="Lindberg Moller B."/>
        </authorList>
    </citation>
    <scope>NUCLEOTIDE SEQUENCE</scope>
</reference>
<name>A0A4Y1RYH3_PRUDU</name>
<proteinExistence type="predicted"/>
<feature type="non-terminal residue" evidence="2">
    <location>
        <position position="1"/>
    </location>
</feature>
<sequence length="197" mass="22541">RQESANQQEGPREVQLARTISRRRTRETTRAVFLASDPPPKCRNSLNCSDILLKHKELRLETVEDFGYGQNTGDSAEFLAEVGRKLIKERGKKVICVRQLPGVRHAQESARFSKRKLGRAPGVRLISRRDPREVQLARTISRRRTRETTRAVFLASDPPPKCRNSLISEIVWQVEDFGYGQNTGETLPNFWQKSEGN</sequence>
<evidence type="ECO:0000256" key="1">
    <source>
        <dbReference type="SAM" id="MobiDB-lite"/>
    </source>
</evidence>
<feature type="region of interest" description="Disordered" evidence="1">
    <location>
        <begin position="1"/>
        <end position="26"/>
    </location>
</feature>
<evidence type="ECO:0000313" key="2">
    <source>
        <dbReference type="EMBL" id="BBH09470.1"/>
    </source>
</evidence>
<dbReference type="AlphaFoldDB" id="A0A4Y1RYH3"/>
<gene>
    <name evidence="2" type="ORF">Prudu_021975</name>
</gene>
<organism evidence="2">
    <name type="scientific">Prunus dulcis</name>
    <name type="common">Almond</name>
    <name type="synonym">Amygdalus dulcis</name>
    <dbReference type="NCBI Taxonomy" id="3755"/>
    <lineage>
        <taxon>Eukaryota</taxon>
        <taxon>Viridiplantae</taxon>
        <taxon>Streptophyta</taxon>
        <taxon>Embryophyta</taxon>
        <taxon>Tracheophyta</taxon>
        <taxon>Spermatophyta</taxon>
        <taxon>Magnoliopsida</taxon>
        <taxon>eudicotyledons</taxon>
        <taxon>Gunneridae</taxon>
        <taxon>Pentapetalae</taxon>
        <taxon>rosids</taxon>
        <taxon>fabids</taxon>
        <taxon>Rosales</taxon>
        <taxon>Rosaceae</taxon>
        <taxon>Amygdaloideae</taxon>
        <taxon>Amygdaleae</taxon>
        <taxon>Prunus</taxon>
    </lineage>
</organism>